<comment type="similarity">
    <text evidence="1">Belongs to the carnitine/choline acetyltransferase family.</text>
</comment>
<dbReference type="Proteomes" id="UP001164286">
    <property type="component" value="Unassembled WGS sequence"/>
</dbReference>
<dbReference type="PANTHER" id="PTHR22589:SF107">
    <property type="entry name" value="CHOLINE_CARNITINE ACYLTRANSFERASE DOMAIN-CONTAINING PROTEIN"/>
    <property type="match status" value="1"/>
</dbReference>
<dbReference type="InterPro" id="IPR023213">
    <property type="entry name" value="CAT-like_dom_sf"/>
</dbReference>
<dbReference type="Pfam" id="PF00755">
    <property type="entry name" value="Carn_acyltransf"/>
    <property type="match status" value="1"/>
</dbReference>
<dbReference type="InterPro" id="IPR000542">
    <property type="entry name" value="Carn_acyl_trans"/>
</dbReference>
<evidence type="ECO:0000313" key="11">
    <source>
        <dbReference type="Proteomes" id="UP001164286"/>
    </source>
</evidence>
<keyword evidence="3" id="KW-0808">Transferase</keyword>
<dbReference type="Gene3D" id="1.10.275.20">
    <property type="entry name" value="Choline/Carnitine o-acyltransferase"/>
    <property type="match status" value="1"/>
</dbReference>
<keyword evidence="4" id="KW-0276">Fatty acid metabolism</keyword>
<evidence type="ECO:0000256" key="6">
    <source>
        <dbReference type="ARBA" id="ARBA00023315"/>
    </source>
</evidence>
<evidence type="ECO:0000256" key="3">
    <source>
        <dbReference type="ARBA" id="ARBA00022679"/>
    </source>
</evidence>
<dbReference type="AlphaFoldDB" id="A0AA38LXL2"/>
<protein>
    <submittedName>
        <fullName evidence="10">Acyltransferase ChoActase/COT/CPT</fullName>
    </submittedName>
</protein>
<dbReference type="Gene3D" id="3.30.559.10">
    <property type="entry name" value="Chloramphenicol acetyltransferase-like domain"/>
    <property type="match status" value="1"/>
</dbReference>
<gene>
    <name evidence="10" type="ORF">MKK02DRAFT_35753</name>
</gene>
<feature type="domain" description="Choline/carnitine acyltransferase" evidence="9">
    <location>
        <begin position="24"/>
        <end position="676"/>
    </location>
</feature>
<keyword evidence="2" id="KW-0813">Transport</keyword>
<organism evidence="10 11">
    <name type="scientific">Dioszegia hungarica</name>
    <dbReference type="NCBI Taxonomy" id="4972"/>
    <lineage>
        <taxon>Eukaryota</taxon>
        <taxon>Fungi</taxon>
        <taxon>Dikarya</taxon>
        <taxon>Basidiomycota</taxon>
        <taxon>Agaricomycotina</taxon>
        <taxon>Tremellomycetes</taxon>
        <taxon>Tremellales</taxon>
        <taxon>Bulleribasidiaceae</taxon>
        <taxon>Dioszegia</taxon>
    </lineage>
</organism>
<dbReference type="InterPro" id="IPR042231">
    <property type="entry name" value="Cho/carn_acyl_trans_2"/>
</dbReference>
<dbReference type="SUPFAM" id="SSF52777">
    <property type="entry name" value="CoA-dependent acyltransferases"/>
    <property type="match status" value="2"/>
</dbReference>
<evidence type="ECO:0000256" key="2">
    <source>
        <dbReference type="ARBA" id="ARBA00022448"/>
    </source>
</evidence>
<keyword evidence="6 10" id="KW-0012">Acyltransferase</keyword>
<sequence length="709" mass="77826">MFATSRVKPGQAKTYSLQPSLPRLPVPELEKSLEGYLKSLVPVLEQKYGPSGLKKELEKRRLFARDFSAPGGLGRTLQERLLDLDHISPNSWLNDTLWLGPAYHSWRAPLLINSNWWLLFAPDPNDPAPPTHEGGGGMETPDPSPTTAVAEGAQKGGKDWLDANPKPERIGGYEEVVKREWVTEWQVRKASWMARRFAEFRERLAKEDIPPDSSKAGPFCMEQYRHLFNFSRIPLPGCDAFSTAAPTATHLSLMIDDFIYSIDVFAPVSSPLEIPAPLPVGVIEKNIKAAVDDARSRIDAGEKAKAVGILTADERDTWTKNRERLLLLSPSNRTTLSSLSTSLISLSLDTYTLPSLPSSDPLRHGPLDAQVRNVSAGLNGGGNRWFDKPISIPVETNGRAGILGEHSPVDALIPSIVIEYVLAEPVDPAQFGIGEGAEGQKGHKGWARCDWVTDEAMDQEIEACRERNRVIVADSEGSQLWWNEYGVEWIKKNAKLSPDAFVQQALQLAWFRDQGYATATYETASTRAMQHGRTDVIRSLSEESRAWVKSMQDDKADDATRYALLQTATQTHAALTKTSSNGHGYDRHLMGLRTRLRAGETHALFEDECYAKSQEWKLSTSGLSAGGKFMGTGFGTGWPDGYGINYLAGPCLIKFGIEGKYSAPSTSVARFKHQIAQALRDMRRVCEASAGAGAGVGAGGKGDIPKAKL</sequence>
<evidence type="ECO:0000256" key="4">
    <source>
        <dbReference type="ARBA" id="ARBA00022832"/>
    </source>
</evidence>
<dbReference type="InterPro" id="IPR042572">
    <property type="entry name" value="Carn_acyl_trans_N"/>
</dbReference>
<evidence type="ECO:0000259" key="9">
    <source>
        <dbReference type="Pfam" id="PF00755"/>
    </source>
</evidence>
<proteinExistence type="inferred from homology"/>
<dbReference type="PANTHER" id="PTHR22589">
    <property type="entry name" value="CARNITINE O-ACYLTRANSFERASE"/>
    <property type="match status" value="1"/>
</dbReference>
<evidence type="ECO:0000256" key="8">
    <source>
        <dbReference type="SAM" id="MobiDB-lite"/>
    </source>
</evidence>
<dbReference type="GeneID" id="77728462"/>
<evidence type="ECO:0000256" key="5">
    <source>
        <dbReference type="ARBA" id="ARBA00023098"/>
    </source>
</evidence>
<comment type="caution">
    <text evidence="10">The sequence shown here is derived from an EMBL/GenBank/DDBJ whole genome shotgun (WGS) entry which is preliminary data.</text>
</comment>
<dbReference type="RefSeq" id="XP_052948550.1">
    <property type="nucleotide sequence ID" value="XM_053089257.1"/>
</dbReference>
<evidence type="ECO:0000256" key="1">
    <source>
        <dbReference type="ARBA" id="ARBA00005232"/>
    </source>
</evidence>
<keyword evidence="5" id="KW-0443">Lipid metabolism</keyword>
<dbReference type="EMBL" id="JAKWFO010000002">
    <property type="protein sequence ID" value="KAI9638773.1"/>
    <property type="molecule type" value="Genomic_DNA"/>
</dbReference>
<feature type="compositionally biased region" description="Basic and acidic residues" evidence="8">
    <location>
        <begin position="156"/>
        <end position="165"/>
    </location>
</feature>
<feature type="active site" description="Proton acceptor" evidence="7">
    <location>
        <position position="406"/>
    </location>
</feature>
<dbReference type="Gene3D" id="3.30.559.70">
    <property type="entry name" value="Choline/Carnitine o-acyltransferase, domain 2"/>
    <property type="match status" value="1"/>
</dbReference>
<keyword evidence="11" id="KW-1185">Reference proteome</keyword>
<evidence type="ECO:0000256" key="7">
    <source>
        <dbReference type="PIRSR" id="PIRSR600542-1"/>
    </source>
</evidence>
<accession>A0AA38LXL2</accession>
<feature type="region of interest" description="Disordered" evidence="8">
    <location>
        <begin position="127"/>
        <end position="165"/>
    </location>
</feature>
<name>A0AA38LXL2_9TREE</name>
<dbReference type="GO" id="GO:0016406">
    <property type="term" value="F:carnitine O-acyltransferase activity"/>
    <property type="evidence" value="ECO:0007669"/>
    <property type="project" value="UniProtKB-ARBA"/>
</dbReference>
<dbReference type="GO" id="GO:0006631">
    <property type="term" value="P:fatty acid metabolic process"/>
    <property type="evidence" value="ECO:0007669"/>
    <property type="project" value="UniProtKB-KW"/>
</dbReference>
<dbReference type="InterPro" id="IPR039551">
    <property type="entry name" value="Cho/carn_acyl_trans"/>
</dbReference>
<evidence type="ECO:0000313" key="10">
    <source>
        <dbReference type="EMBL" id="KAI9638773.1"/>
    </source>
</evidence>
<reference evidence="10" key="1">
    <citation type="journal article" date="2022" name="G3 (Bethesda)">
        <title>High quality genome of the basidiomycete yeast Dioszegia hungarica PDD-24b-2 isolated from cloud water.</title>
        <authorList>
            <person name="Jarrige D."/>
            <person name="Haridas S."/>
            <person name="Bleykasten-Grosshans C."/>
            <person name="Joly M."/>
            <person name="Nadalig T."/>
            <person name="Sancelme M."/>
            <person name="Vuilleumier S."/>
            <person name="Grigoriev I.V."/>
            <person name="Amato P."/>
            <person name="Bringel F."/>
        </authorList>
    </citation>
    <scope>NUCLEOTIDE SEQUENCE</scope>
    <source>
        <strain evidence="10">PDD-24b-2</strain>
    </source>
</reference>